<dbReference type="InterPro" id="IPR004518">
    <property type="entry name" value="MazG-like_dom"/>
</dbReference>
<feature type="domain" description="NTP pyrophosphohydrolase MazG-like" evidence="5">
    <location>
        <begin position="31"/>
        <end position="103"/>
    </location>
</feature>
<dbReference type="AlphaFoldDB" id="A0A238YIV7"/>
<comment type="similarity">
    <text evidence="2">Belongs to the nucleoside triphosphate pyrophosphohydrolase family.</text>
</comment>
<evidence type="ECO:0000256" key="2">
    <source>
        <dbReference type="ARBA" id="ARBA00061115"/>
    </source>
</evidence>
<dbReference type="FunFam" id="1.10.287.1080:FF:000003">
    <property type="entry name" value="Nucleoside triphosphate pyrophosphohydrolase"/>
    <property type="match status" value="1"/>
</dbReference>
<dbReference type="InterPro" id="IPR048015">
    <property type="entry name" value="NTP-PPase_MazG-like_N"/>
</dbReference>
<dbReference type="EC" id="3.6.1.8" evidence="3"/>
<dbReference type="NCBIfam" id="TIGR00444">
    <property type="entry name" value="mazG"/>
    <property type="match status" value="1"/>
</dbReference>
<dbReference type="Pfam" id="PF03819">
    <property type="entry name" value="MazG"/>
    <property type="match status" value="2"/>
</dbReference>
<name>A0A238YIV7_9FLAO</name>
<dbReference type="GO" id="GO:0046061">
    <property type="term" value="P:dATP catabolic process"/>
    <property type="evidence" value="ECO:0007669"/>
    <property type="project" value="TreeGrafter"/>
</dbReference>
<evidence type="ECO:0000256" key="3">
    <source>
        <dbReference type="ARBA" id="ARBA00066372"/>
    </source>
</evidence>
<sequence length="257" mass="29687">MNTRQQQLAAIDRLLTIMDELRVGCPWDKKQTMQSLRHLTIEETYELGDAILDNDLEEIKKELGDLLLHIVFYAKIGSETKDFDIADVAHSISDKLVDRHPHIYGDIDVADEAEVQRNWEKLKLKEGKKSVLEGVPKSLPAMVKASRIQDKVAGVGFDWEEPQQVFEKLQEELGELQEEVEANDQEKIEAEFGDVLFSMINYARFLKVDPESALERTNKKFIKRFQYLESKATILNKKLSDMTLAEMDVFWEEAKKL</sequence>
<organism evidence="6 7">
    <name type="scientific">Dokdonia pacifica</name>
    <dbReference type="NCBI Taxonomy" id="1627892"/>
    <lineage>
        <taxon>Bacteria</taxon>
        <taxon>Pseudomonadati</taxon>
        <taxon>Bacteroidota</taxon>
        <taxon>Flavobacteriia</taxon>
        <taxon>Flavobacteriales</taxon>
        <taxon>Flavobacteriaceae</taxon>
        <taxon>Dokdonia</taxon>
    </lineage>
</organism>
<dbReference type="GO" id="GO:0006950">
    <property type="term" value="P:response to stress"/>
    <property type="evidence" value="ECO:0007669"/>
    <property type="project" value="UniProtKB-ARBA"/>
</dbReference>
<evidence type="ECO:0000256" key="4">
    <source>
        <dbReference type="ARBA" id="ARBA00074799"/>
    </source>
</evidence>
<dbReference type="EMBL" id="FZNY01000002">
    <property type="protein sequence ID" value="SNR71105.1"/>
    <property type="molecule type" value="Genomic_DNA"/>
</dbReference>
<keyword evidence="7" id="KW-1185">Reference proteome</keyword>
<reference evidence="6 7" key="1">
    <citation type="submission" date="2017-06" db="EMBL/GenBank/DDBJ databases">
        <authorList>
            <person name="Kim H.J."/>
            <person name="Triplett B.A."/>
        </authorList>
    </citation>
    <scope>NUCLEOTIDE SEQUENCE [LARGE SCALE GENOMIC DNA]</scope>
    <source>
        <strain evidence="6 7">DSM 25597</strain>
    </source>
</reference>
<dbReference type="CDD" id="cd11528">
    <property type="entry name" value="NTP-PPase_MazG_Nterm"/>
    <property type="match status" value="1"/>
</dbReference>
<dbReference type="CDD" id="cd11529">
    <property type="entry name" value="NTP-PPase_MazG_Cterm"/>
    <property type="match status" value="1"/>
</dbReference>
<dbReference type="RefSeq" id="WP_089370891.1">
    <property type="nucleotide sequence ID" value="NZ_BMEP01000001.1"/>
</dbReference>
<evidence type="ECO:0000313" key="6">
    <source>
        <dbReference type="EMBL" id="SNR71105.1"/>
    </source>
</evidence>
<evidence type="ECO:0000259" key="5">
    <source>
        <dbReference type="Pfam" id="PF03819"/>
    </source>
</evidence>
<dbReference type="GO" id="GO:0046047">
    <property type="term" value="P:TTP catabolic process"/>
    <property type="evidence" value="ECO:0007669"/>
    <property type="project" value="TreeGrafter"/>
</dbReference>
<dbReference type="GO" id="GO:0046052">
    <property type="term" value="P:UTP catabolic process"/>
    <property type="evidence" value="ECO:0007669"/>
    <property type="project" value="TreeGrafter"/>
</dbReference>
<evidence type="ECO:0000313" key="7">
    <source>
        <dbReference type="Proteomes" id="UP000198379"/>
    </source>
</evidence>
<dbReference type="Proteomes" id="UP000198379">
    <property type="component" value="Unassembled WGS sequence"/>
</dbReference>
<comment type="catalytic activity">
    <reaction evidence="1">
        <text>ATP + H2O = AMP + diphosphate + H(+)</text>
        <dbReference type="Rhea" id="RHEA:14245"/>
        <dbReference type="ChEBI" id="CHEBI:15377"/>
        <dbReference type="ChEBI" id="CHEBI:15378"/>
        <dbReference type="ChEBI" id="CHEBI:30616"/>
        <dbReference type="ChEBI" id="CHEBI:33019"/>
        <dbReference type="ChEBI" id="CHEBI:456215"/>
        <dbReference type="EC" id="3.6.1.8"/>
    </reaction>
</comment>
<dbReference type="GO" id="GO:0047693">
    <property type="term" value="F:ATP diphosphatase activity"/>
    <property type="evidence" value="ECO:0007669"/>
    <property type="project" value="UniProtKB-EC"/>
</dbReference>
<dbReference type="Gene3D" id="1.10.287.1080">
    <property type="entry name" value="MazG-like"/>
    <property type="match status" value="2"/>
</dbReference>
<dbReference type="InterPro" id="IPR011551">
    <property type="entry name" value="NTP_PyrPHydrolase_MazG"/>
</dbReference>
<dbReference type="OrthoDB" id="9808939at2"/>
<protein>
    <recommendedName>
        <fullName evidence="4">Nucleoside triphosphate pyrophosphohydrolase</fullName>
        <ecNumber evidence="3">3.6.1.8</ecNumber>
    </recommendedName>
</protein>
<proteinExistence type="inferred from homology"/>
<dbReference type="SUPFAM" id="SSF101386">
    <property type="entry name" value="all-alpha NTP pyrophosphatases"/>
    <property type="match status" value="2"/>
</dbReference>
<dbReference type="PANTHER" id="PTHR30522">
    <property type="entry name" value="NUCLEOSIDE TRIPHOSPHATE PYROPHOSPHOHYDROLASE"/>
    <property type="match status" value="1"/>
</dbReference>
<accession>A0A238YIV7</accession>
<dbReference type="FunFam" id="1.10.287.1080:FF:000001">
    <property type="entry name" value="Nucleoside triphosphate pyrophosphohydrolase"/>
    <property type="match status" value="1"/>
</dbReference>
<dbReference type="NCBIfam" id="NF007113">
    <property type="entry name" value="PRK09562.1"/>
    <property type="match status" value="1"/>
</dbReference>
<dbReference type="GO" id="GO:0046076">
    <property type="term" value="P:dTTP catabolic process"/>
    <property type="evidence" value="ECO:0007669"/>
    <property type="project" value="TreeGrafter"/>
</dbReference>
<dbReference type="GO" id="GO:0006203">
    <property type="term" value="P:dGTP catabolic process"/>
    <property type="evidence" value="ECO:0007669"/>
    <property type="project" value="TreeGrafter"/>
</dbReference>
<dbReference type="GO" id="GO:0046081">
    <property type="term" value="P:dUTP catabolic process"/>
    <property type="evidence" value="ECO:0007669"/>
    <property type="project" value="TreeGrafter"/>
</dbReference>
<dbReference type="InterPro" id="IPR048011">
    <property type="entry name" value="NTP-PPase_MazG-like_C"/>
</dbReference>
<dbReference type="PANTHER" id="PTHR30522:SF0">
    <property type="entry name" value="NUCLEOSIDE TRIPHOSPHATE PYROPHOSPHOHYDROLASE"/>
    <property type="match status" value="1"/>
</dbReference>
<evidence type="ECO:0000256" key="1">
    <source>
        <dbReference type="ARBA" id="ARBA00052141"/>
    </source>
</evidence>
<feature type="domain" description="NTP pyrophosphohydrolase MazG-like" evidence="5">
    <location>
        <begin position="162"/>
        <end position="224"/>
    </location>
</feature>
<keyword evidence="6" id="KW-0378">Hydrolase</keyword>
<gene>
    <name evidence="6" type="ORF">SAMN06265376_102111</name>
</gene>